<organism evidence="2 3">
    <name type="scientific">Trifolium medium</name>
    <dbReference type="NCBI Taxonomy" id="97028"/>
    <lineage>
        <taxon>Eukaryota</taxon>
        <taxon>Viridiplantae</taxon>
        <taxon>Streptophyta</taxon>
        <taxon>Embryophyta</taxon>
        <taxon>Tracheophyta</taxon>
        <taxon>Spermatophyta</taxon>
        <taxon>Magnoliopsida</taxon>
        <taxon>eudicotyledons</taxon>
        <taxon>Gunneridae</taxon>
        <taxon>Pentapetalae</taxon>
        <taxon>rosids</taxon>
        <taxon>fabids</taxon>
        <taxon>Fabales</taxon>
        <taxon>Fabaceae</taxon>
        <taxon>Papilionoideae</taxon>
        <taxon>50 kb inversion clade</taxon>
        <taxon>NPAAA clade</taxon>
        <taxon>Hologalegina</taxon>
        <taxon>IRL clade</taxon>
        <taxon>Trifolieae</taxon>
        <taxon>Trifolium</taxon>
    </lineage>
</organism>
<reference evidence="2 3" key="1">
    <citation type="journal article" date="2018" name="Front. Plant Sci.">
        <title>Red Clover (Trifolium pratense) and Zigzag Clover (T. medium) - A Picture of Genomic Similarities and Differences.</title>
        <authorList>
            <person name="Dluhosova J."/>
            <person name="Istvanek J."/>
            <person name="Nedelnik J."/>
            <person name="Repkova J."/>
        </authorList>
    </citation>
    <scope>NUCLEOTIDE SEQUENCE [LARGE SCALE GENOMIC DNA]</scope>
    <source>
        <strain evidence="3">cv. 10/8</strain>
        <tissue evidence="2">Leaf</tissue>
    </source>
</reference>
<feature type="region of interest" description="Disordered" evidence="1">
    <location>
        <begin position="1"/>
        <end position="24"/>
    </location>
</feature>
<dbReference type="AlphaFoldDB" id="A0A392PNP8"/>
<evidence type="ECO:0000256" key="1">
    <source>
        <dbReference type="SAM" id="MobiDB-lite"/>
    </source>
</evidence>
<feature type="compositionally biased region" description="Polar residues" evidence="1">
    <location>
        <begin position="15"/>
        <end position="24"/>
    </location>
</feature>
<comment type="caution">
    <text evidence="2">The sequence shown here is derived from an EMBL/GenBank/DDBJ whole genome shotgun (WGS) entry which is preliminary data.</text>
</comment>
<evidence type="ECO:0000313" key="2">
    <source>
        <dbReference type="EMBL" id="MCI13708.1"/>
    </source>
</evidence>
<name>A0A392PNP8_9FABA</name>
<proteinExistence type="predicted"/>
<dbReference type="Proteomes" id="UP000265520">
    <property type="component" value="Unassembled WGS sequence"/>
</dbReference>
<feature type="non-terminal residue" evidence="2">
    <location>
        <position position="24"/>
    </location>
</feature>
<sequence length="24" mass="2770">MPALRTLAMRRPRNLSKNETTVLT</sequence>
<dbReference type="EMBL" id="LXQA010089286">
    <property type="protein sequence ID" value="MCI13708.1"/>
    <property type="molecule type" value="Genomic_DNA"/>
</dbReference>
<evidence type="ECO:0000313" key="3">
    <source>
        <dbReference type="Proteomes" id="UP000265520"/>
    </source>
</evidence>
<protein>
    <submittedName>
        <fullName evidence="2">Uncharacterized protein</fullName>
    </submittedName>
</protein>
<keyword evidence="3" id="KW-1185">Reference proteome</keyword>
<accession>A0A392PNP8</accession>